<dbReference type="EMBL" id="PTIX01000034">
    <property type="protein sequence ID" value="PPK62543.1"/>
    <property type="molecule type" value="Genomic_DNA"/>
</dbReference>
<evidence type="ECO:0000256" key="3">
    <source>
        <dbReference type="ARBA" id="ARBA00022840"/>
    </source>
</evidence>
<gene>
    <name evidence="5" type="ORF">CLV40_1345</name>
</gene>
<keyword evidence="6" id="KW-1185">Reference proteome</keyword>
<evidence type="ECO:0000256" key="1">
    <source>
        <dbReference type="ARBA" id="ARBA00008791"/>
    </source>
</evidence>
<dbReference type="InterPro" id="IPR014729">
    <property type="entry name" value="Rossmann-like_a/b/a_fold"/>
</dbReference>
<proteinExistence type="inferred from homology"/>
<dbReference type="InterPro" id="IPR006016">
    <property type="entry name" value="UspA"/>
</dbReference>
<dbReference type="Gene3D" id="3.40.50.620">
    <property type="entry name" value="HUPs"/>
    <property type="match status" value="2"/>
</dbReference>
<dbReference type="PRINTS" id="PR01438">
    <property type="entry name" value="UNVRSLSTRESS"/>
</dbReference>
<accession>A0A2S6GCG9</accession>
<dbReference type="AlphaFoldDB" id="A0A2S6GCG9"/>
<dbReference type="SUPFAM" id="SSF52402">
    <property type="entry name" value="Adenine nucleotide alpha hydrolases-like"/>
    <property type="match status" value="2"/>
</dbReference>
<dbReference type="RefSeq" id="WP_104483142.1">
    <property type="nucleotide sequence ID" value="NZ_CP154825.1"/>
</dbReference>
<name>A0A2S6GCG9_9PSEU</name>
<dbReference type="Pfam" id="PF00582">
    <property type="entry name" value="Usp"/>
    <property type="match status" value="2"/>
</dbReference>
<evidence type="ECO:0000313" key="5">
    <source>
        <dbReference type="EMBL" id="PPK62543.1"/>
    </source>
</evidence>
<sequence>MSTELPVLAAVDGSESALDAVRWAAAEAARRRTWLRVVSVHPWPIAGYPDTLVDGRQLLAGLRAQTKDNLNRAVDAAAAEEPDLEIRSEALEGDVVAHLRDASRGAVVLVLGSRGLGGFSGMLLGSTAVALVAHGHCPVVVVRGDHPSLEGRVLVGVDGSDTDDAALAFAFEYAKASGSSVAAVHAWSDVVLEAARAAGYAQLDWEPLARGAAELLTSRLDPWRAKFPEVAVEPLVARARPARLLLDQAVGAALVVVGSRGRGGVAGMLLGSTSQALIRHAPCPVAVVRPRAEQP</sequence>
<organism evidence="5 6">
    <name type="scientific">Actinokineospora auranticolor</name>
    <dbReference type="NCBI Taxonomy" id="155976"/>
    <lineage>
        <taxon>Bacteria</taxon>
        <taxon>Bacillati</taxon>
        <taxon>Actinomycetota</taxon>
        <taxon>Actinomycetes</taxon>
        <taxon>Pseudonocardiales</taxon>
        <taxon>Pseudonocardiaceae</taxon>
        <taxon>Actinokineospora</taxon>
    </lineage>
</organism>
<protein>
    <submittedName>
        <fullName evidence="5">Nucleotide-binding universal stress UspA family protein</fullName>
    </submittedName>
</protein>
<dbReference type="PANTHER" id="PTHR46268:SF27">
    <property type="entry name" value="UNIVERSAL STRESS PROTEIN RV2623"/>
    <property type="match status" value="1"/>
</dbReference>
<keyword evidence="3" id="KW-0067">ATP-binding</keyword>
<reference evidence="5 6" key="1">
    <citation type="submission" date="2018-02" db="EMBL/GenBank/DDBJ databases">
        <title>Genomic Encyclopedia of Archaeal and Bacterial Type Strains, Phase II (KMG-II): from individual species to whole genera.</title>
        <authorList>
            <person name="Goeker M."/>
        </authorList>
    </citation>
    <scope>NUCLEOTIDE SEQUENCE [LARGE SCALE GENOMIC DNA]</scope>
    <source>
        <strain evidence="5 6">YU 961-1</strain>
    </source>
</reference>
<evidence type="ECO:0000256" key="2">
    <source>
        <dbReference type="ARBA" id="ARBA00022741"/>
    </source>
</evidence>
<dbReference type="GO" id="GO:0005524">
    <property type="term" value="F:ATP binding"/>
    <property type="evidence" value="ECO:0007669"/>
    <property type="project" value="UniProtKB-KW"/>
</dbReference>
<evidence type="ECO:0000313" key="6">
    <source>
        <dbReference type="Proteomes" id="UP000239203"/>
    </source>
</evidence>
<dbReference type="PANTHER" id="PTHR46268">
    <property type="entry name" value="STRESS RESPONSE PROTEIN NHAX"/>
    <property type="match status" value="1"/>
</dbReference>
<dbReference type="Proteomes" id="UP000239203">
    <property type="component" value="Unassembled WGS sequence"/>
</dbReference>
<feature type="domain" description="UspA" evidence="4">
    <location>
        <begin position="152"/>
        <end position="289"/>
    </location>
</feature>
<comment type="similarity">
    <text evidence="1">Belongs to the universal stress protein A family.</text>
</comment>
<evidence type="ECO:0000259" key="4">
    <source>
        <dbReference type="Pfam" id="PF00582"/>
    </source>
</evidence>
<dbReference type="InterPro" id="IPR006015">
    <property type="entry name" value="Universal_stress_UspA"/>
</dbReference>
<keyword evidence="2" id="KW-0547">Nucleotide-binding</keyword>
<feature type="domain" description="UspA" evidence="4">
    <location>
        <begin position="7"/>
        <end position="143"/>
    </location>
</feature>
<comment type="caution">
    <text evidence="5">The sequence shown here is derived from an EMBL/GenBank/DDBJ whole genome shotgun (WGS) entry which is preliminary data.</text>
</comment>
<dbReference type="OrthoDB" id="3404132at2"/>